<comment type="caution">
    <text evidence="1">The sequence shown here is derived from an EMBL/GenBank/DDBJ whole genome shotgun (WGS) entry which is preliminary data.</text>
</comment>
<dbReference type="EMBL" id="WIXP02000014">
    <property type="protein sequence ID" value="KAF6200148.1"/>
    <property type="molecule type" value="Genomic_DNA"/>
</dbReference>
<accession>A0A6A4J1U1</accession>
<gene>
    <name evidence="1" type="ORF">GE061_006449</name>
</gene>
<sequence length="150" mass="16035">MRSVVSSMLDCEICSGLNPDEVLACGATQQAGLLGGHSDGVGISEASRELPLLETPVHVQVNDQEVVMGPGVMPISHFMNLSVEEPKVEISAKQEQPSDSFKGQGVTECSEAGDLEIHIRLTVDNELVTEAVNTETMELQKVTFALQPVC</sequence>
<name>A0A6A4J1U1_APOLU</name>
<organism evidence="1 2">
    <name type="scientific">Apolygus lucorum</name>
    <name type="common">Small green plant bug</name>
    <name type="synonym">Lygocoris lucorum</name>
    <dbReference type="NCBI Taxonomy" id="248454"/>
    <lineage>
        <taxon>Eukaryota</taxon>
        <taxon>Metazoa</taxon>
        <taxon>Ecdysozoa</taxon>
        <taxon>Arthropoda</taxon>
        <taxon>Hexapoda</taxon>
        <taxon>Insecta</taxon>
        <taxon>Pterygota</taxon>
        <taxon>Neoptera</taxon>
        <taxon>Paraneoptera</taxon>
        <taxon>Hemiptera</taxon>
        <taxon>Heteroptera</taxon>
        <taxon>Panheteroptera</taxon>
        <taxon>Cimicomorpha</taxon>
        <taxon>Miridae</taxon>
        <taxon>Mirini</taxon>
        <taxon>Apolygus</taxon>
    </lineage>
</organism>
<protein>
    <submittedName>
        <fullName evidence="1">Uncharacterized protein</fullName>
    </submittedName>
</protein>
<keyword evidence="2" id="KW-1185">Reference proteome</keyword>
<dbReference type="OrthoDB" id="29851at2759"/>
<reference evidence="1" key="1">
    <citation type="journal article" date="2021" name="Mol. Ecol. Resour.">
        <title>Apolygus lucorum genome provides insights into omnivorousness and mesophyll feeding.</title>
        <authorList>
            <person name="Liu Y."/>
            <person name="Liu H."/>
            <person name="Wang H."/>
            <person name="Huang T."/>
            <person name="Liu B."/>
            <person name="Yang B."/>
            <person name="Yin L."/>
            <person name="Li B."/>
            <person name="Zhang Y."/>
            <person name="Zhang S."/>
            <person name="Jiang F."/>
            <person name="Zhang X."/>
            <person name="Ren Y."/>
            <person name="Wang B."/>
            <person name="Wang S."/>
            <person name="Lu Y."/>
            <person name="Wu K."/>
            <person name="Fan W."/>
            <person name="Wang G."/>
        </authorList>
    </citation>
    <scope>NUCLEOTIDE SEQUENCE</scope>
    <source>
        <strain evidence="1">12Hb</strain>
    </source>
</reference>
<dbReference type="AlphaFoldDB" id="A0A6A4J1U1"/>
<proteinExistence type="predicted"/>
<evidence type="ECO:0000313" key="2">
    <source>
        <dbReference type="Proteomes" id="UP000466442"/>
    </source>
</evidence>
<dbReference type="Proteomes" id="UP000466442">
    <property type="component" value="Unassembled WGS sequence"/>
</dbReference>
<evidence type="ECO:0000313" key="1">
    <source>
        <dbReference type="EMBL" id="KAF6200148.1"/>
    </source>
</evidence>